<sequence length="67" mass="7439">MLPFLLSNLTNYIIIDSGLTNYDSFCRITAAYPTCFTIKKTCSPDADNIAKQPVFLSTHPLQRAAIV</sequence>
<evidence type="ECO:0000313" key="1">
    <source>
        <dbReference type="EMBL" id="CEK64992.1"/>
    </source>
</evidence>
<protein>
    <submittedName>
        <fullName evidence="1">Uncharacterized protein</fullName>
    </submittedName>
</protein>
<dbReference type="EMBL" id="HACG01018127">
    <property type="protein sequence ID" value="CEK64992.1"/>
    <property type="molecule type" value="Transcribed_RNA"/>
</dbReference>
<gene>
    <name evidence="1" type="primary">ORF53545</name>
</gene>
<reference evidence="1" key="1">
    <citation type="submission" date="2014-12" db="EMBL/GenBank/DDBJ databases">
        <title>Insight into the proteome of Arion vulgaris.</title>
        <authorList>
            <person name="Aradska J."/>
            <person name="Bulat T."/>
            <person name="Smidak R."/>
            <person name="Sarate P."/>
            <person name="Gangsoo J."/>
            <person name="Sialana F."/>
            <person name="Bilban M."/>
            <person name="Lubec G."/>
        </authorList>
    </citation>
    <scope>NUCLEOTIDE SEQUENCE</scope>
    <source>
        <tissue evidence="1">Skin</tissue>
    </source>
</reference>
<organism evidence="1">
    <name type="scientific">Arion vulgaris</name>
    <dbReference type="NCBI Taxonomy" id="1028688"/>
    <lineage>
        <taxon>Eukaryota</taxon>
        <taxon>Metazoa</taxon>
        <taxon>Spiralia</taxon>
        <taxon>Lophotrochozoa</taxon>
        <taxon>Mollusca</taxon>
        <taxon>Gastropoda</taxon>
        <taxon>Heterobranchia</taxon>
        <taxon>Euthyneura</taxon>
        <taxon>Panpulmonata</taxon>
        <taxon>Eupulmonata</taxon>
        <taxon>Stylommatophora</taxon>
        <taxon>Helicina</taxon>
        <taxon>Arionoidea</taxon>
        <taxon>Arionidae</taxon>
        <taxon>Arion</taxon>
    </lineage>
</organism>
<name>A0A0B6Z9G9_9EUPU</name>
<accession>A0A0B6Z9G9</accession>
<proteinExistence type="predicted"/>
<dbReference type="AlphaFoldDB" id="A0A0B6Z9G9"/>